<gene>
    <name evidence="9" type="ORF">KSB_88960</name>
</gene>
<dbReference type="InterPro" id="IPR000014">
    <property type="entry name" value="PAS"/>
</dbReference>
<dbReference type="InterPro" id="IPR013655">
    <property type="entry name" value="PAS_fold_3"/>
</dbReference>
<dbReference type="Proteomes" id="UP000654345">
    <property type="component" value="Unassembled WGS sequence"/>
</dbReference>
<evidence type="ECO:0000256" key="3">
    <source>
        <dbReference type="ARBA" id="ARBA00022553"/>
    </source>
</evidence>
<keyword evidence="10" id="KW-1185">Reference proteome</keyword>
<dbReference type="InterPro" id="IPR035965">
    <property type="entry name" value="PAS-like_dom_sf"/>
</dbReference>
<proteinExistence type="predicted"/>
<dbReference type="NCBIfam" id="TIGR00229">
    <property type="entry name" value="sensory_box"/>
    <property type="match status" value="2"/>
</dbReference>
<evidence type="ECO:0000256" key="5">
    <source>
        <dbReference type="ARBA" id="ARBA00022777"/>
    </source>
</evidence>
<evidence type="ECO:0000256" key="6">
    <source>
        <dbReference type="SAM" id="Coils"/>
    </source>
</evidence>
<dbReference type="SMART" id="SM00091">
    <property type="entry name" value="PAS"/>
    <property type="match status" value="2"/>
</dbReference>
<dbReference type="EMBL" id="BNJG01000005">
    <property type="protein sequence ID" value="GHO60421.1"/>
    <property type="molecule type" value="Genomic_DNA"/>
</dbReference>
<dbReference type="CDD" id="cd00130">
    <property type="entry name" value="PAS"/>
    <property type="match status" value="2"/>
</dbReference>
<dbReference type="InterPro" id="IPR000700">
    <property type="entry name" value="PAS-assoc_C"/>
</dbReference>
<dbReference type="SUPFAM" id="SSF55785">
    <property type="entry name" value="PYP-like sensor domain (PAS domain)"/>
    <property type="match status" value="2"/>
</dbReference>
<dbReference type="InterPro" id="IPR013767">
    <property type="entry name" value="PAS_fold"/>
</dbReference>
<keyword evidence="4" id="KW-0808">Transferase</keyword>
<sequence>MIVKGKQTRHLTLPLWKALIKHIAAQKRAEQQLKASEENFRILAETVPHLVWTAQPDGLHEYTNQRWRDYTGFTPEQRQRWDHLQFLHPDDRAGNQALWQHALDTGEMFECEGRFRNGQTGVYRWFLTRGVPIRDEAGRVVRWFGTCTDIDDQKRTEEALRQSQEHVNLLMNSSIIGIFLAEGEEIVEANNTFLRMTGYCQEDLCHRRVSLENLALPVSPSLAQQAHQELIVQQYTTPFETELICKDGGRLPVLLGVSHSRIMCSRVSVLCWITRLARN</sequence>
<dbReference type="PROSITE" id="PS50112">
    <property type="entry name" value="PAS"/>
    <property type="match status" value="1"/>
</dbReference>
<dbReference type="PANTHER" id="PTHR43304">
    <property type="entry name" value="PHYTOCHROME-LIKE PROTEIN CPH1"/>
    <property type="match status" value="1"/>
</dbReference>
<reference evidence="9 10" key="1">
    <citation type="journal article" date="2021" name="Int. J. Syst. Evol. Microbiol.">
        <title>Reticulibacter mediterranei gen. nov., sp. nov., within the new family Reticulibacteraceae fam. nov., and Ktedonospora formicarum gen. nov., sp. nov., Ktedonobacter robiniae sp. nov., Dictyobacter formicarum sp. nov. and Dictyobacter arantiisoli sp. nov., belonging to the class Ktedonobacteria.</title>
        <authorList>
            <person name="Yabe S."/>
            <person name="Zheng Y."/>
            <person name="Wang C.M."/>
            <person name="Sakai Y."/>
            <person name="Abe K."/>
            <person name="Yokota A."/>
            <person name="Donadio S."/>
            <person name="Cavaletti L."/>
            <person name="Monciardini P."/>
        </authorList>
    </citation>
    <scope>NUCLEOTIDE SEQUENCE [LARGE SCALE GENOMIC DNA]</scope>
    <source>
        <strain evidence="9 10">SOSP1-30</strain>
    </source>
</reference>
<keyword evidence="6" id="KW-0175">Coiled coil</keyword>
<keyword evidence="3" id="KW-0597">Phosphoprotein</keyword>
<dbReference type="InterPro" id="IPR052162">
    <property type="entry name" value="Sensor_kinase/Photoreceptor"/>
</dbReference>
<evidence type="ECO:0000256" key="1">
    <source>
        <dbReference type="ARBA" id="ARBA00000085"/>
    </source>
</evidence>
<comment type="caution">
    <text evidence="9">The sequence shown here is derived from an EMBL/GenBank/DDBJ whole genome shotgun (WGS) entry which is preliminary data.</text>
</comment>
<dbReference type="EC" id="2.7.13.3" evidence="2"/>
<dbReference type="PROSITE" id="PS50113">
    <property type="entry name" value="PAC"/>
    <property type="match status" value="1"/>
</dbReference>
<evidence type="ECO:0000259" key="8">
    <source>
        <dbReference type="PROSITE" id="PS50113"/>
    </source>
</evidence>
<feature type="domain" description="PAS" evidence="7">
    <location>
        <begin position="36"/>
        <end position="106"/>
    </location>
</feature>
<dbReference type="Pfam" id="PF00989">
    <property type="entry name" value="PAS"/>
    <property type="match status" value="1"/>
</dbReference>
<protein>
    <recommendedName>
        <fullName evidence="2">histidine kinase</fullName>
        <ecNumber evidence="2">2.7.13.3</ecNumber>
    </recommendedName>
</protein>
<evidence type="ECO:0000259" key="7">
    <source>
        <dbReference type="PROSITE" id="PS50112"/>
    </source>
</evidence>
<comment type="catalytic activity">
    <reaction evidence="1">
        <text>ATP + protein L-histidine = ADP + protein N-phospho-L-histidine.</text>
        <dbReference type="EC" id="2.7.13.3"/>
    </reaction>
</comment>
<evidence type="ECO:0000313" key="10">
    <source>
        <dbReference type="Proteomes" id="UP000654345"/>
    </source>
</evidence>
<name>A0ABQ3V638_9CHLR</name>
<feature type="coiled-coil region" evidence="6">
    <location>
        <begin position="19"/>
        <end position="46"/>
    </location>
</feature>
<dbReference type="InterPro" id="IPR001610">
    <property type="entry name" value="PAC"/>
</dbReference>
<evidence type="ECO:0000256" key="2">
    <source>
        <dbReference type="ARBA" id="ARBA00012438"/>
    </source>
</evidence>
<feature type="domain" description="PAC" evidence="8">
    <location>
        <begin position="109"/>
        <end position="162"/>
    </location>
</feature>
<dbReference type="SMART" id="SM00086">
    <property type="entry name" value="PAC"/>
    <property type="match status" value="1"/>
</dbReference>
<evidence type="ECO:0000313" key="9">
    <source>
        <dbReference type="EMBL" id="GHO60421.1"/>
    </source>
</evidence>
<dbReference type="Pfam" id="PF08447">
    <property type="entry name" value="PAS_3"/>
    <property type="match status" value="1"/>
</dbReference>
<dbReference type="Gene3D" id="3.30.450.20">
    <property type="entry name" value="PAS domain"/>
    <property type="match status" value="2"/>
</dbReference>
<accession>A0ABQ3V638</accession>
<organism evidence="9 10">
    <name type="scientific">Ktedonobacter robiniae</name>
    <dbReference type="NCBI Taxonomy" id="2778365"/>
    <lineage>
        <taxon>Bacteria</taxon>
        <taxon>Bacillati</taxon>
        <taxon>Chloroflexota</taxon>
        <taxon>Ktedonobacteria</taxon>
        <taxon>Ktedonobacterales</taxon>
        <taxon>Ktedonobacteraceae</taxon>
        <taxon>Ktedonobacter</taxon>
    </lineage>
</organism>
<keyword evidence="5" id="KW-0418">Kinase</keyword>
<evidence type="ECO:0000256" key="4">
    <source>
        <dbReference type="ARBA" id="ARBA00022679"/>
    </source>
</evidence>
<dbReference type="PANTHER" id="PTHR43304:SF1">
    <property type="entry name" value="PAC DOMAIN-CONTAINING PROTEIN"/>
    <property type="match status" value="1"/>
</dbReference>